<dbReference type="InterPro" id="IPR008984">
    <property type="entry name" value="SMAD_FHA_dom_sf"/>
</dbReference>
<protein>
    <recommendedName>
        <fullName evidence="2">Type VI secretion system FHA domain-containing protein</fullName>
    </recommendedName>
</protein>
<dbReference type="PATRIC" id="fig|675816.5.peg.1781"/>
<dbReference type="Gene3D" id="2.60.200.20">
    <property type="match status" value="1"/>
</dbReference>
<dbReference type="eggNOG" id="COG3456">
    <property type="taxonomic scope" value="Bacteria"/>
</dbReference>
<sequence>MMGKSPLTKLTLLVTNVQKLESRLSALIEWGVEGGIIGADDSAHWLLSDSQGEVFPEHCEILMLDGAFCLKDLCGETYINGSVMPVGKELLAKLAHNDQVRVGPYEIRVIVGDLDTEICSESLNTLFSEPAADLLSNHVPEQELTPKPKPVERTDPLDALGDYVSEKTQSLIDDEPQNNNDSVPASLGLEEDFSAQESGMVMQADSNNELSSSMMLKKILNFGFRSKQANQPEQNTNTTQKIESSQVTGFDQQKITTNVLEGFQMDEQELDLLEEEVAKSLPTETSSDVSTSGLGGHLLTGPLLNGLGAQLSGTDDIARMQMLSQELGESLQSCIKGILALHQQANQGRFGTLNRNLQPIEDNPLRLGLSYQETIQTLYDSNKSAVHLSAPFAIEESLANVQAHNEAMQYATGEALTQILGAFSPEVLLSRFQNYKRSHQSSVEDSDAWAWQMYCSYYQELASHRQQGFEKLFWEIFEQSYDRKIREQQLEY</sequence>
<name>F9SS67_VIBOR</name>
<dbReference type="NCBIfam" id="TIGR03354">
    <property type="entry name" value="VI_FHA"/>
    <property type="match status" value="1"/>
</dbReference>
<organism evidence="3 4">
    <name type="scientific">Vibrio orientalis CIP 102891 = ATCC 33934</name>
    <dbReference type="NCBI Taxonomy" id="675816"/>
    <lineage>
        <taxon>Bacteria</taxon>
        <taxon>Pseudomonadati</taxon>
        <taxon>Pseudomonadota</taxon>
        <taxon>Gammaproteobacteria</taxon>
        <taxon>Vibrionales</taxon>
        <taxon>Vibrionaceae</taxon>
        <taxon>Vibrio</taxon>
        <taxon>Vibrio oreintalis group</taxon>
    </lineage>
</organism>
<reference evidence="3 4" key="1">
    <citation type="journal article" date="2012" name="Int. J. Syst. Evol. Microbiol.">
        <title>Vibrio caribbeanicus sp. nov., isolated from the marine sponge Scleritoderma cyanea.</title>
        <authorList>
            <person name="Hoffmann M."/>
            <person name="Monday S.R."/>
            <person name="Allard M.W."/>
            <person name="Strain E.A."/>
            <person name="Whittaker P."/>
            <person name="Naum M."/>
            <person name="McCarthy P.J."/>
            <person name="Lopez J.V."/>
            <person name="Fischer M."/>
            <person name="Brown E.W."/>
        </authorList>
    </citation>
    <scope>NUCLEOTIDE SEQUENCE [LARGE SCALE GENOMIC DNA]</scope>
    <source>
        <strain evidence="4">CIP 102891 / ATCC 33934</strain>
    </source>
</reference>
<feature type="region of interest" description="Disordered" evidence="1">
    <location>
        <begin position="228"/>
        <end position="248"/>
    </location>
</feature>
<evidence type="ECO:0000313" key="4">
    <source>
        <dbReference type="Proteomes" id="UP000002817"/>
    </source>
</evidence>
<evidence type="ECO:0000259" key="2">
    <source>
        <dbReference type="Pfam" id="PF20232"/>
    </source>
</evidence>
<dbReference type="Proteomes" id="UP000002817">
    <property type="component" value="Unassembled WGS sequence"/>
</dbReference>
<feature type="domain" description="Type VI secretion system FHA" evidence="2">
    <location>
        <begin position="306"/>
        <end position="483"/>
    </location>
</feature>
<dbReference type="AlphaFoldDB" id="F9SS67"/>
<proteinExistence type="predicted"/>
<gene>
    <name evidence="3" type="ORF">VIOR3934_11112</name>
</gene>
<dbReference type="SUPFAM" id="SSF49879">
    <property type="entry name" value="SMAD/FHA domain"/>
    <property type="match status" value="1"/>
</dbReference>
<comment type="caution">
    <text evidence="3">The sequence shown here is derived from an EMBL/GenBank/DDBJ whole genome shotgun (WGS) entry which is preliminary data.</text>
</comment>
<accession>F9SS67</accession>
<evidence type="ECO:0000313" key="3">
    <source>
        <dbReference type="EMBL" id="EGU51017.1"/>
    </source>
</evidence>
<dbReference type="InterPro" id="IPR046883">
    <property type="entry name" value="T6SS_FHA_C"/>
</dbReference>
<dbReference type="CDD" id="cd00060">
    <property type="entry name" value="FHA"/>
    <property type="match status" value="1"/>
</dbReference>
<dbReference type="InterPro" id="IPR017735">
    <property type="entry name" value="T6SS_FHA"/>
</dbReference>
<dbReference type="Pfam" id="PF20232">
    <property type="entry name" value="T6SS_FHA_C"/>
    <property type="match status" value="1"/>
</dbReference>
<dbReference type="STRING" id="675816.VIA_002438"/>
<dbReference type="EMBL" id="AFWH01000020">
    <property type="protein sequence ID" value="EGU51017.1"/>
    <property type="molecule type" value="Genomic_DNA"/>
</dbReference>
<evidence type="ECO:0000256" key="1">
    <source>
        <dbReference type="SAM" id="MobiDB-lite"/>
    </source>
</evidence>